<dbReference type="InterPro" id="IPR023210">
    <property type="entry name" value="NADP_OxRdtase_dom"/>
</dbReference>
<sequence length="348" mass="38599">MKIMEYTTLGNTGLIVSKLAFGAMTFGDDASIKAIYKVDQQLAQEMINRSLEAGINFFDTADGYANGQSEIMLGKLLAPHRQNVIITTKAGFRTGSPVTQAGLSKKHILFSCEQSLKRLNTDYIDLYLLHKEDPFTPLEETLAALNSLVESGKVRYVGYSNWSAWKAALAYQMQKDNGWATFCNGQMNYTLVGRDVEHDVVQLMQHAGIGMTIWGPLAGGFLSGKYNRENLKDPQNRLSGFDLIPFDKEFGFKVVDVLKELASEHQASVAQIALAWLLTKPVVASILIGATKMHQLEDNLGAIRIKLSATQIQQLDALTKPANLYPHWFNQQLMDSVHNEIFHGAVQG</sequence>
<gene>
    <name evidence="3" type="ordered locus">Niako_1101</name>
</gene>
<keyword evidence="1" id="KW-0560">Oxidoreductase</keyword>
<dbReference type="Proteomes" id="UP000005438">
    <property type="component" value="Chromosome"/>
</dbReference>
<dbReference type="KEGG" id="nko:Niako_1101"/>
<name>G8THP9_NIAKG</name>
<dbReference type="GO" id="GO:0005829">
    <property type="term" value="C:cytosol"/>
    <property type="evidence" value="ECO:0007669"/>
    <property type="project" value="UniProtKB-ARBA"/>
</dbReference>
<dbReference type="PRINTS" id="PR00069">
    <property type="entry name" value="ALDKETRDTASE"/>
</dbReference>
<evidence type="ECO:0000256" key="1">
    <source>
        <dbReference type="ARBA" id="ARBA00023002"/>
    </source>
</evidence>
<dbReference type="SUPFAM" id="SSF51430">
    <property type="entry name" value="NAD(P)-linked oxidoreductase"/>
    <property type="match status" value="1"/>
</dbReference>
<dbReference type="AlphaFoldDB" id="G8THP9"/>
<evidence type="ECO:0000313" key="3">
    <source>
        <dbReference type="EMBL" id="AEV97477.1"/>
    </source>
</evidence>
<evidence type="ECO:0000313" key="4">
    <source>
        <dbReference type="Proteomes" id="UP000005438"/>
    </source>
</evidence>
<dbReference type="Pfam" id="PF00248">
    <property type="entry name" value="Aldo_ket_red"/>
    <property type="match status" value="1"/>
</dbReference>
<dbReference type="InterPro" id="IPR036812">
    <property type="entry name" value="NAD(P)_OxRdtase_dom_sf"/>
</dbReference>
<dbReference type="PANTHER" id="PTHR43364:SF18">
    <property type="entry name" value="OXIDOREDUCTASE"/>
    <property type="match status" value="1"/>
</dbReference>
<dbReference type="eggNOG" id="COG0667">
    <property type="taxonomic scope" value="Bacteria"/>
</dbReference>
<dbReference type="PANTHER" id="PTHR43364">
    <property type="entry name" value="NADH-SPECIFIC METHYLGLYOXAL REDUCTASE-RELATED"/>
    <property type="match status" value="1"/>
</dbReference>
<proteinExistence type="predicted"/>
<dbReference type="PATRIC" id="fig|700598.3.peg.1115"/>
<dbReference type="Gene3D" id="3.20.20.100">
    <property type="entry name" value="NADP-dependent oxidoreductase domain"/>
    <property type="match status" value="1"/>
</dbReference>
<dbReference type="InterPro" id="IPR020471">
    <property type="entry name" value="AKR"/>
</dbReference>
<reference evidence="3 4" key="1">
    <citation type="submission" date="2011-12" db="EMBL/GenBank/DDBJ databases">
        <title>The complete genome of Niastella koreensis GR20-10.</title>
        <authorList>
            <consortium name="US DOE Joint Genome Institute (JGI-PGF)"/>
            <person name="Lucas S."/>
            <person name="Han J."/>
            <person name="Lapidus A."/>
            <person name="Bruce D."/>
            <person name="Goodwin L."/>
            <person name="Pitluck S."/>
            <person name="Peters L."/>
            <person name="Kyrpides N."/>
            <person name="Mavromatis K."/>
            <person name="Ivanova N."/>
            <person name="Mikhailova N."/>
            <person name="Davenport K."/>
            <person name="Saunders E."/>
            <person name="Detter J.C."/>
            <person name="Tapia R."/>
            <person name="Han C."/>
            <person name="Land M."/>
            <person name="Hauser L."/>
            <person name="Markowitz V."/>
            <person name="Cheng J.-F."/>
            <person name="Hugenholtz P."/>
            <person name="Woyke T."/>
            <person name="Wu D."/>
            <person name="Tindall B."/>
            <person name="Pomrenke H."/>
            <person name="Brambilla E."/>
            <person name="Klenk H.-P."/>
            <person name="Eisen J.A."/>
        </authorList>
    </citation>
    <scope>NUCLEOTIDE SEQUENCE [LARGE SCALE GENOMIC DNA]</scope>
    <source>
        <strain evidence="4">DSM 17620 / KACC 11465 / NBRC 106392 / GR20-10</strain>
    </source>
</reference>
<dbReference type="InterPro" id="IPR050523">
    <property type="entry name" value="AKR_Detox_Biosynth"/>
</dbReference>
<feature type="domain" description="NADP-dependent oxidoreductase" evidence="2">
    <location>
        <begin position="18"/>
        <end position="318"/>
    </location>
</feature>
<dbReference type="STRING" id="700598.Niako_1101"/>
<organism evidence="3 4">
    <name type="scientific">Niastella koreensis (strain DSM 17620 / KACC 11465 / NBRC 106392 / GR20-10)</name>
    <dbReference type="NCBI Taxonomy" id="700598"/>
    <lineage>
        <taxon>Bacteria</taxon>
        <taxon>Pseudomonadati</taxon>
        <taxon>Bacteroidota</taxon>
        <taxon>Chitinophagia</taxon>
        <taxon>Chitinophagales</taxon>
        <taxon>Chitinophagaceae</taxon>
        <taxon>Niastella</taxon>
    </lineage>
</organism>
<accession>G8THP9</accession>
<dbReference type="FunFam" id="3.20.20.100:FF:000004">
    <property type="entry name" value="Oxidoreductase, aldo/keto reductase"/>
    <property type="match status" value="1"/>
</dbReference>
<dbReference type="GO" id="GO:0016491">
    <property type="term" value="F:oxidoreductase activity"/>
    <property type="evidence" value="ECO:0007669"/>
    <property type="project" value="UniProtKB-KW"/>
</dbReference>
<dbReference type="CDD" id="cd19091">
    <property type="entry name" value="AKR_PsAKR"/>
    <property type="match status" value="1"/>
</dbReference>
<dbReference type="HOGENOM" id="CLU_023205_2_0_10"/>
<protein>
    <submittedName>
        <fullName evidence="3">Aldo/keto reductase</fullName>
    </submittedName>
</protein>
<evidence type="ECO:0000259" key="2">
    <source>
        <dbReference type="Pfam" id="PF00248"/>
    </source>
</evidence>
<dbReference type="EMBL" id="CP003178">
    <property type="protein sequence ID" value="AEV97477.1"/>
    <property type="molecule type" value="Genomic_DNA"/>
</dbReference>